<reference evidence="1" key="2">
    <citation type="journal article" date="2022" name="New Phytol.">
        <title>Evolutionary transition to the ectomycorrhizal habit in the genomes of a hyperdiverse lineage of mushroom-forming fungi.</title>
        <authorList>
            <person name="Looney B."/>
            <person name="Miyauchi S."/>
            <person name="Morin E."/>
            <person name="Drula E."/>
            <person name="Courty P.E."/>
            <person name="Kohler A."/>
            <person name="Kuo A."/>
            <person name="LaButti K."/>
            <person name="Pangilinan J."/>
            <person name="Lipzen A."/>
            <person name="Riley R."/>
            <person name="Andreopoulos W."/>
            <person name="He G."/>
            <person name="Johnson J."/>
            <person name="Nolan M."/>
            <person name="Tritt A."/>
            <person name="Barry K.W."/>
            <person name="Grigoriev I.V."/>
            <person name="Nagy L.G."/>
            <person name="Hibbett D."/>
            <person name="Henrissat B."/>
            <person name="Matheny P.B."/>
            <person name="Labbe J."/>
            <person name="Martin F.M."/>
        </authorList>
    </citation>
    <scope>NUCLEOTIDE SEQUENCE</scope>
    <source>
        <strain evidence="1">HHB10654</strain>
    </source>
</reference>
<dbReference type="Proteomes" id="UP000814140">
    <property type="component" value="Unassembled WGS sequence"/>
</dbReference>
<keyword evidence="2" id="KW-1185">Reference proteome</keyword>
<evidence type="ECO:0000313" key="2">
    <source>
        <dbReference type="Proteomes" id="UP000814140"/>
    </source>
</evidence>
<comment type="caution">
    <text evidence="1">The sequence shown here is derived from an EMBL/GenBank/DDBJ whole genome shotgun (WGS) entry which is preliminary data.</text>
</comment>
<evidence type="ECO:0000313" key="1">
    <source>
        <dbReference type="EMBL" id="KAI0058543.1"/>
    </source>
</evidence>
<dbReference type="EMBL" id="MU277234">
    <property type="protein sequence ID" value="KAI0058543.1"/>
    <property type="molecule type" value="Genomic_DNA"/>
</dbReference>
<reference evidence="1" key="1">
    <citation type="submission" date="2021-03" db="EMBL/GenBank/DDBJ databases">
        <authorList>
            <consortium name="DOE Joint Genome Institute"/>
            <person name="Ahrendt S."/>
            <person name="Looney B.P."/>
            <person name="Miyauchi S."/>
            <person name="Morin E."/>
            <person name="Drula E."/>
            <person name="Courty P.E."/>
            <person name="Chicoki N."/>
            <person name="Fauchery L."/>
            <person name="Kohler A."/>
            <person name="Kuo A."/>
            <person name="Labutti K."/>
            <person name="Pangilinan J."/>
            <person name="Lipzen A."/>
            <person name="Riley R."/>
            <person name="Andreopoulos W."/>
            <person name="He G."/>
            <person name="Johnson J."/>
            <person name="Barry K.W."/>
            <person name="Grigoriev I.V."/>
            <person name="Nagy L."/>
            <person name="Hibbett D."/>
            <person name="Henrissat B."/>
            <person name="Matheny P.B."/>
            <person name="Labbe J."/>
            <person name="Martin F."/>
        </authorList>
    </citation>
    <scope>NUCLEOTIDE SEQUENCE</scope>
    <source>
        <strain evidence="1">HHB10654</strain>
    </source>
</reference>
<sequence>MATAHAAPTRQPSFQHDVVASMFKMSDPKRPRLSGYNEWLRDAILARIPIAQLAVKFDPKKTLGSPELHFGFALTQQQLLEYAVSHDLVCDMYPDDPLDIYSCQVPALHRLRKVSGVETVYIADPFQGPSPGSVMAALYSNYTTRKEELNLEGCALWYWDAGNDRSPSIVSAGPMESVSSLLVAYSTLNYSLIVLDL</sequence>
<gene>
    <name evidence="1" type="ORF">BV25DRAFT_1919241</name>
</gene>
<organism evidence="1 2">
    <name type="scientific">Artomyces pyxidatus</name>
    <dbReference type="NCBI Taxonomy" id="48021"/>
    <lineage>
        <taxon>Eukaryota</taxon>
        <taxon>Fungi</taxon>
        <taxon>Dikarya</taxon>
        <taxon>Basidiomycota</taxon>
        <taxon>Agaricomycotina</taxon>
        <taxon>Agaricomycetes</taxon>
        <taxon>Russulales</taxon>
        <taxon>Auriscalpiaceae</taxon>
        <taxon>Artomyces</taxon>
    </lineage>
</organism>
<protein>
    <submittedName>
        <fullName evidence="1">Uncharacterized protein</fullName>
    </submittedName>
</protein>
<proteinExistence type="predicted"/>
<accession>A0ACB8SPX4</accession>
<name>A0ACB8SPX4_9AGAM</name>